<organism evidence="11 12">
    <name type="scientific">Biomphalaria glabrata</name>
    <name type="common">Bloodfluke planorb</name>
    <name type="synonym">Freshwater snail</name>
    <dbReference type="NCBI Taxonomy" id="6526"/>
    <lineage>
        <taxon>Eukaryota</taxon>
        <taxon>Metazoa</taxon>
        <taxon>Spiralia</taxon>
        <taxon>Lophotrochozoa</taxon>
        <taxon>Mollusca</taxon>
        <taxon>Gastropoda</taxon>
        <taxon>Heterobranchia</taxon>
        <taxon>Euthyneura</taxon>
        <taxon>Panpulmonata</taxon>
        <taxon>Hygrophila</taxon>
        <taxon>Lymnaeoidea</taxon>
        <taxon>Planorbidae</taxon>
        <taxon>Biomphalaria</taxon>
    </lineage>
</organism>
<sequence>MAVNKTPYILALIAFVLSFHLDLAASRNFKYEPNWDSLDSRPLPDWYDQGKIGIFIHWGVFSVPSFSSEWFWYHWQGPQKWPAIQNFMAANYPPDWTYADFAEQFDTPAGLYDPDHWADIFNASGARYVVQVTKHHEGFTSWPSKHSFNWNSMDVGPKRDLVADISTAVRKYPNLRYGVYHSLFEWFNPLYLQDAANEYKTQEFPFTKTLPELYELVNTYKPDIVWSDGCPSTDAYWNSTYFLAWLYNESPVKDTVVTNDRWGENCMCKHGGFLTCSDGYNPGKLSTRKFENAMKLDASSWGYRRDLNLKFTISIEKLLQTVVKTISCNGNILINVGPTKEGTIPPIFEERLRQMGSWLQVNGEAVYYSRPWVHQNDTLTPGVWYTQRKEFNAVYAFVYDWPEGVLKLGAPVPTSQTQVTLLGSYNQAFTYTYEPGQSFNINIPTIPFNQMPCEWLWVFKLTNLE</sequence>
<dbReference type="VEuPathDB" id="VectorBase:BGLB013215"/>
<keyword evidence="5 8" id="KW-0378">Hydrolase</keyword>
<dbReference type="EnsemblMetazoa" id="BGLB013215-RB">
    <property type="protein sequence ID" value="BGLB013215-PB"/>
    <property type="gene ID" value="BGLB013215"/>
</dbReference>
<dbReference type="InterPro" id="IPR031919">
    <property type="entry name" value="Fucosidase_C"/>
</dbReference>
<keyword evidence="7 8" id="KW-0326">Glycosidase</keyword>
<dbReference type="PANTHER" id="PTHR10030:SF37">
    <property type="entry name" value="ALPHA-L-FUCOSIDASE-RELATED"/>
    <property type="match status" value="1"/>
</dbReference>
<dbReference type="GO" id="GO:0016139">
    <property type="term" value="P:glycoside catabolic process"/>
    <property type="evidence" value="ECO:0007669"/>
    <property type="project" value="TreeGrafter"/>
</dbReference>
<feature type="chain" id="PRO_5016196689" description="alpha-L-fucosidase" evidence="8">
    <location>
        <begin position="27"/>
        <end position="465"/>
    </location>
</feature>
<dbReference type="InterPro" id="IPR013780">
    <property type="entry name" value="Glyco_hydro_b"/>
</dbReference>
<keyword evidence="4 8" id="KW-0732">Signal</keyword>
<gene>
    <name evidence="11" type="primary">106051372</name>
</gene>
<dbReference type="Pfam" id="PF16757">
    <property type="entry name" value="Fucosidase_C"/>
    <property type="match status" value="1"/>
</dbReference>
<dbReference type="Gene3D" id="3.20.20.80">
    <property type="entry name" value="Glycosidases"/>
    <property type="match status" value="1"/>
</dbReference>
<dbReference type="EC" id="3.2.1.51" evidence="3"/>
<evidence type="ECO:0000256" key="6">
    <source>
        <dbReference type="ARBA" id="ARBA00023180"/>
    </source>
</evidence>
<proteinExistence type="inferred from homology"/>
<dbReference type="InterPro" id="IPR016286">
    <property type="entry name" value="FUC_metazoa-typ"/>
</dbReference>
<accession>A0A2C9K4W4</accession>
<dbReference type="OrthoDB" id="6039950at2759"/>
<evidence type="ECO:0000256" key="4">
    <source>
        <dbReference type="ARBA" id="ARBA00022729"/>
    </source>
</evidence>
<evidence type="ECO:0000259" key="9">
    <source>
        <dbReference type="Pfam" id="PF01120"/>
    </source>
</evidence>
<dbReference type="InterPro" id="IPR000933">
    <property type="entry name" value="Glyco_hydro_29"/>
</dbReference>
<evidence type="ECO:0000256" key="1">
    <source>
        <dbReference type="ARBA" id="ARBA00004071"/>
    </source>
</evidence>
<dbReference type="GO" id="GO:0004560">
    <property type="term" value="F:alpha-L-fucosidase activity"/>
    <property type="evidence" value="ECO:0007669"/>
    <property type="project" value="UniProtKB-EC"/>
</dbReference>
<feature type="signal peptide" evidence="8">
    <location>
        <begin position="1"/>
        <end position="26"/>
    </location>
</feature>
<dbReference type="SUPFAM" id="SSF51445">
    <property type="entry name" value="(Trans)glycosidases"/>
    <property type="match status" value="1"/>
</dbReference>
<dbReference type="PRINTS" id="PR00741">
    <property type="entry name" value="GLHYDRLASE29"/>
</dbReference>
<dbReference type="PIRSF" id="PIRSF001092">
    <property type="entry name" value="Alpha-L-fucosidase"/>
    <property type="match status" value="1"/>
</dbReference>
<evidence type="ECO:0000313" key="11">
    <source>
        <dbReference type="EnsemblMetazoa" id="BGLB013215-PB"/>
    </source>
</evidence>
<dbReference type="InterPro" id="IPR057739">
    <property type="entry name" value="Glyco_hydro_29_N"/>
</dbReference>
<dbReference type="FunFam" id="3.20.20.80:FF:000027">
    <property type="entry name" value="Alpha-L-fucosidase"/>
    <property type="match status" value="1"/>
</dbReference>
<dbReference type="InterPro" id="IPR017853">
    <property type="entry name" value="GH"/>
</dbReference>
<evidence type="ECO:0000256" key="8">
    <source>
        <dbReference type="PIRNR" id="PIRNR001092"/>
    </source>
</evidence>
<evidence type="ECO:0000256" key="3">
    <source>
        <dbReference type="ARBA" id="ARBA00012662"/>
    </source>
</evidence>
<evidence type="ECO:0000256" key="2">
    <source>
        <dbReference type="ARBA" id="ARBA00007951"/>
    </source>
</evidence>
<dbReference type="SMART" id="SM00812">
    <property type="entry name" value="Alpha_L_fucos"/>
    <property type="match status" value="1"/>
</dbReference>
<keyword evidence="6" id="KW-0325">Glycoprotein</keyword>
<dbReference type="KEGG" id="bgt:106051372"/>
<name>A0A2C9K4W4_BIOGL</name>
<dbReference type="GO" id="GO:0006004">
    <property type="term" value="P:fucose metabolic process"/>
    <property type="evidence" value="ECO:0007669"/>
    <property type="project" value="InterPro"/>
</dbReference>
<evidence type="ECO:0000259" key="10">
    <source>
        <dbReference type="Pfam" id="PF16757"/>
    </source>
</evidence>
<dbReference type="PANTHER" id="PTHR10030">
    <property type="entry name" value="ALPHA-L-FUCOSIDASE"/>
    <property type="match status" value="1"/>
</dbReference>
<evidence type="ECO:0000256" key="5">
    <source>
        <dbReference type="ARBA" id="ARBA00022801"/>
    </source>
</evidence>
<reference evidence="11" key="1">
    <citation type="submission" date="2020-05" db="UniProtKB">
        <authorList>
            <consortium name="EnsemblMetazoa"/>
        </authorList>
    </citation>
    <scope>IDENTIFICATION</scope>
    <source>
        <strain evidence="11">BB02</strain>
    </source>
</reference>
<dbReference type="Proteomes" id="UP000076420">
    <property type="component" value="Unassembled WGS sequence"/>
</dbReference>
<dbReference type="Pfam" id="PF01120">
    <property type="entry name" value="Alpha_L_fucos"/>
    <property type="match status" value="1"/>
</dbReference>
<feature type="domain" description="Alpha-L-fucosidase C-terminal" evidence="10">
    <location>
        <begin position="375"/>
        <end position="462"/>
    </location>
</feature>
<feature type="domain" description="Glycoside hydrolase family 29 N-terminal" evidence="9">
    <location>
        <begin position="26"/>
        <end position="364"/>
    </location>
</feature>
<dbReference type="Gene3D" id="2.60.40.1180">
    <property type="entry name" value="Golgi alpha-mannosidase II"/>
    <property type="match status" value="1"/>
</dbReference>
<comment type="function">
    <text evidence="1">Alpha-L-fucosidase is responsible for hydrolyzing the alpha-1,6-linked fucose joined to the reducing-end N-acetylglucosamine of the carbohydrate moieties of glycoproteins.</text>
</comment>
<evidence type="ECO:0000256" key="7">
    <source>
        <dbReference type="ARBA" id="ARBA00023295"/>
    </source>
</evidence>
<dbReference type="RefSeq" id="XP_013062002.2">
    <property type="nucleotide sequence ID" value="XM_013206548.2"/>
</dbReference>
<dbReference type="VEuPathDB" id="VectorBase:BGLAX_040963"/>
<dbReference type="GO" id="GO:0005764">
    <property type="term" value="C:lysosome"/>
    <property type="evidence" value="ECO:0007669"/>
    <property type="project" value="TreeGrafter"/>
</dbReference>
<dbReference type="AlphaFoldDB" id="A0A2C9K4W4"/>
<comment type="similarity">
    <text evidence="2 8">Belongs to the glycosyl hydrolase 29 family.</text>
</comment>
<protein>
    <recommendedName>
        <fullName evidence="3">alpha-L-fucosidase</fullName>
        <ecNumber evidence="3">3.2.1.51</ecNumber>
    </recommendedName>
</protein>
<evidence type="ECO:0000313" key="12">
    <source>
        <dbReference type="Proteomes" id="UP000076420"/>
    </source>
</evidence>